<reference evidence="7 16" key="6">
    <citation type="submission" date="2018-08" db="EMBL/GenBank/DDBJ databases">
        <authorList>
            <consortium name="GenomeTrakr network: Whole genome sequencing for foodborne pathogen traceback"/>
        </authorList>
    </citation>
    <scope>NUCLEOTIDE SEQUENCE [LARGE SCALE GENOMIC DNA]</scope>
    <source>
        <strain evidence="7 16">AZ-TG60901</strain>
        <strain evidence="4 18">PSU-1847</strain>
        <strain evidence="6 17">PSU-2072</strain>
    </source>
</reference>
<evidence type="ECO:0000313" key="2">
    <source>
        <dbReference type="EMBL" id="ASF81776.1"/>
    </source>
</evidence>
<dbReference type="EMBL" id="AATJQG010000027">
    <property type="protein sequence ID" value="EFM0518055.1"/>
    <property type="molecule type" value="Genomic_DNA"/>
</dbReference>
<gene>
    <name evidence="7" type="ORF">CF22_004113</name>
    <name evidence="3" type="ORF">CR538_27540</name>
    <name evidence="10" type="ORF">D9E49_23445</name>
    <name evidence="11" type="ORF">E4K51_11810</name>
    <name evidence="4" type="ORF">FJQ40_19550</name>
    <name evidence="5" type="ORF">GAJ12_23420</name>
    <name evidence="6" type="ORF">GNW61_20745</name>
    <name evidence="9" type="ORF">J0541_004702</name>
    <name evidence="8" type="ORF">J8F57_004800</name>
    <name evidence="12" type="ORF">RCS77_P0095</name>
</gene>
<dbReference type="EMBL" id="LT985297">
    <property type="protein sequence ID" value="SPE02932.1"/>
    <property type="molecule type" value="Genomic_DNA"/>
</dbReference>
<dbReference type="EMBL" id="KT347600">
    <property type="protein sequence ID" value="ALF34523.1"/>
    <property type="molecule type" value="Genomic_DNA"/>
</dbReference>
<dbReference type="Proteomes" id="UP000271175">
    <property type="component" value="Unassembled WGS sequence"/>
</dbReference>
<dbReference type="Proteomes" id="UP000528504">
    <property type="component" value="Unassembled WGS sequence"/>
</dbReference>
<evidence type="ECO:0000313" key="17">
    <source>
        <dbReference type="Proteomes" id="UP000530628"/>
    </source>
</evidence>
<geneLocation type="plasmid" evidence="12">
    <name>RCS77_p</name>
</geneLocation>
<protein>
    <submittedName>
        <fullName evidence="9">Uncharacterized protein</fullName>
    </submittedName>
</protein>
<geneLocation type="plasmid" evidence="13">
    <name>p14ec029b</name>
</geneLocation>
<proteinExistence type="predicted"/>
<evidence type="ECO:0000313" key="3">
    <source>
        <dbReference type="EMBL" id="AUK04041.1"/>
    </source>
</evidence>
<dbReference type="Proteomes" id="UP000870292">
    <property type="component" value="Unassembled WGS sequence"/>
</dbReference>
<evidence type="ECO:0000313" key="11">
    <source>
        <dbReference type="EMBL" id="MQS30850.1"/>
    </source>
</evidence>
<dbReference type="Proteomes" id="UP000234238">
    <property type="component" value="Plasmid p14EC029b"/>
</dbReference>
<reference evidence="9" key="4">
    <citation type="journal article" date="2018" name="Genome Biol.">
        <title>SKESA: strategic k-mer extension for scrupulous assemblies.</title>
        <authorList>
            <person name="Souvorov A."/>
            <person name="Agarwala R."/>
            <person name="Lipman D.J."/>
        </authorList>
    </citation>
    <scope>NUCLEOTIDE SEQUENCE</scope>
    <source>
        <strain evidence="9">Escherichia coli</strain>
        <strain evidence="8">SJP41</strain>
    </source>
</reference>
<dbReference type="EMBL" id="KY924928">
    <property type="protein sequence ID" value="ASF81776.1"/>
    <property type="molecule type" value="Genomic_DNA"/>
</dbReference>
<evidence type="ECO:0000313" key="8">
    <source>
        <dbReference type="EMBL" id="HAZ7494491.1"/>
    </source>
</evidence>
<evidence type="ECO:0000313" key="14">
    <source>
        <dbReference type="Proteomes" id="UP000271175"/>
    </source>
</evidence>
<evidence type="ECO:0000313" key="18">
    <source>
        <dbReference type="Proteomes" id="UP000533284"/>
    </source>
</evidence>
<dbReference type="PATRIC" id="fig|562.7997.peg.2832"/>
<evidence type="ECO:0000313" key="19">
    <source>
        <dbReference type="Proteomes" id="UP000537181"/>
    </source>
</evidence>
<dbReference type="EMBL" id="AASWKX010000043">
    <property type="protein sequence ID" value="EFH6167967.1"/>
    <property type="molecule type" value="Genomic_DNA"/>
</dbReference>
<dbReference type="EMBL" id="SQQU01000013">
    <property type="protein sequence ID" value="MQS30850.1"/>
    <property type="molecule type" value="Genomic_DNA"/>
</dbReference>
<geneLocation type="plasmid" evidence="1">
    <name>pEC5207</name>
</geneLocation>
<reference evidence="12" key="5">
    <citation type="submission" date="2018-02" db="EMBL/GenBank/DDBJ databases">
        <authorList>
            <person name="Cohen D.B."/>
            <person name="Kent A.D."/>
        </authorList>
    </citation>
    <scope>NUCLEOTIDE SEQUENCE</scope>
    <source>
        <strain evidence="12">B4-25</strain>
        <plasmid evidence="12">RCS77_p</plasmid>
    </source>
</reference>
<dbReference type="EMBL" id="AASWOY010000066">
    <property type="protein sequence ID" value="EFH6651152.1"/>
    <property type="molecule type" value="Genomic_DNA"/>
</dbReference>
<dbReference type="Proteomes" id="UP000530628">
    <property type="component" value="Unassembled WGS sequence"/>
</dbReference>
<reference evidence="9" key="9">
    <citation type="submission" date="2021-03" db="EMBL/GenBank/DDBJ databases">
        <authorList>
            <consortium name="NCBI Pathogen Detection Project"/>
        </authorList>
    </citation>
    <scope>NUCLEOTIDE SEQUENCE</scope>
    <source>
        <strain evidence="9">Escherichia coli</strain>
        <strain evidence="8">SJP41</strain>
    </source>
</reference>
<evidence type="ECO:0000313" key="4">
    <source>
        <dbReference type="EMBL" id="EFB1699577.1"/>
    </source>
</evidence>
<dbReference type="Proteomes" id="UP000460351">
    <property type="component" value="Unassembled WGS sequence"/>
</dbReference>
<reference evidence="1" key="1">
    <citation type="journal article" date="2015" name="Front. Microbiol.">
        <title>Prevalence of extended-spectrum cephalosporin-resistant in a farrowing farm: ST1121 clone harboring IncHI2 plasmid contributes to the dissemination of.</title>
        <authorList>
            <person name="Deng H."/>
            <person name="Si H.B."/>
            <person name="Zeng S.Y."/>
            <person name="Sun J."/>
            <person name="Fang L.X."/>
            <person name="Yang R.S."/>
            <person name="Liu Y.H."/>
            <person name="Liao X.P."/>
        </authorList>
    </citation>
    <scope>NUCLEOTIDE SEQUENCE</scope>
    <source>
        <strain evidence="1">EC5207</strain>
        <plasmid evidence="1">pEC5207</plasmid>
    </source>
</reference>
<reference evidence="2" key="2">
    <citation type="journal article" date="2017" name="MBio">
        <title>Novel Plasmid-Mediated Colistin Resistance Gene mcr-3 in Escherichia coli.</title>
        <authorList>
            <person name="Yin W."/>
            <person name="Li H."/>
            <person name="Shen Y."/>
            <person name="Liu Z."/>
            <person name="Wang S."/>
            <person name="Shen Z."/>
            <person name="Zhang R."/>
            <person name="Walsh T."/>
            <person name="Shen J."/>
            <person name="Wang Y."/>
        </authorList>
    </citation>
    <scope>NUCLEOTIDE SEQUENCE</scope>
    <source>
        <strain evidence="2">WJ1</strain>
        <plasmid evidence="2">pWJ1</plasmid>
    </source>
</reference>
<dbReference type="EMBL" id="AASDBN010000047">
    <property type="protein sequence ID" value="EFB1699577.1"/>
    <property type="molecule type" value="Genomic_DNA"/>
</dbReference>
<dbReference type="Proteomes" id="UP000533284">
    <property type="component" value="Unassembled WGS sequence"/>
</dbReference>
<name>A0A0H0JCJ8_ECOLX</name>
<dbReference type="Proteomes" id="UP000537181">
    <property type="component" value="Unassembled WGS sequence"/>
</dbReference>
<accession>A0A0H0JCJ8</accession>
<evidence type="ECO:0000313" key="9">
    <source>
        <dbReference type="EMBL" id="HBB1575687.1"/>
    </source>
</evidence>
<evidence type="ECO:0000313" key="7">
    <source>
        <dbReference type="EMBL" id="EFM0518055.1"/>
    </source>
</evidence>
<evidence type="ECO:0000313" key="5">
    <source>
        <dbReference type="EMBL" id="EFH6167967.1"/>
    </source>
</evidence>
<dbReference type="EMBL" id="CP024143">
    <property type="protein sequence ID" value="AUK04041.1"/>
    <property type="molecule type" value="Genomic_DNA"/>
</dbReference>
<geneLocation type="plasmid" evidence="2">
    <name>pWJ1</name>
</geneLocation>
<dbReference type="Proteomes" id="UP000868636">
    <property type="component" value="Unassembled WGS sequence"/>
</dbReference>
<evidence type="ECO:0000313" key="6">
    <source>
        <dbReference type="EMBL" id="EFH6651152.1"/>
    </source>
</evidence>
<sequence>MVSTTGKNMFSKPMTTFTPERIEQILEFSEGSNPSEAMSLRADEVAVLARIGKAVMSIAPVYQCEFCHHDATGQLQWHWEDVNKAFYDKYDPDRRGRRRILYTAPPMPLVSADLLNMASSAIEDLLTNKDRSGAGMWNDIPEQLRRAAELVMDNSRAAEIEAMLMRLYVECDTGERRGNGSQSGVAMPSWQTVEEARVLLGVK</sequence>
<dbReference type="GeneID" id="91975312"/>
<reference evidence="3 13" key="3">
    <citation type="submission" date="2017-10" db="EMBL/GenBank/DDBJ databases">
        <title>mcr-1 positive E.coli isolates in China.</title>
        <authorList>
            <person name="Li B."/>
            <person name="Wang X."/>
        </authorList>
    </citation>
    <scope>NUCLEOTIDE SEQUENCE [LARGE SCALE GENOMIC DNA]</scope>
    <source>
        <strain evidence="3 13">14EC029</strain>
        <plasmid evidence="3">p14EC029b</plasmid>
        <plasmid evidence="13">p14ec029b</plasmid>
    </source>
</reference>
<evidence type="ECO:0000313" key="15">
    <source>
        <dbReference type="Proteomes" id="UP000460351"/>
    </source>
</evidence>
<accession>A0A236MSS0</accession>
<reference evidence="10 14" key="7">
    <citation type="submission" date="2018-10" db="EMBL/GenBank/DDBJ databases">
        <authorList>
            <consortium name="NARMS: The National Antimicrobial Resistance Monitoring System"/>
        </authorList>
    </citation>
    <scope>NUCLEOTIDE SEQUENCE [LARGE SCALE GENOMIC DNA]</scope>
    <source>
        <strain evidence="10 14">CVM N17EC0276</strain>
        <strain evidence="5 19">CVM N19EC0596</strain>
    </source>
</reference>
<dbReference type="EMBL" id="ROAL01000031">
    <property type="protein sequence ID" value="MIB63312.1"/>
    <property type="molecule type" value="Genomic_DNA"/>
</dbReference>
<dbReference type="AlphaFoldDB" id="A0A0H0JCJ8"/>
<evidence type="ECO:0000313" key="10">
    <source>
        <dbReference type="EMBL" id="MIB63312.1"/>
    </source>
</evidence>
<evidence type="ECO:0000313" key="12">
    <source>
        <dbReference type="EMBL" id="SPE02932.1"/>
    </source>
</evidence>
<dbReference type="EMBL" id="DADPIR010000056">
    <property type="protein sequence ID" value="HAZ7494491.1"/>
    <property type="molecule type" value="Genomic_DNA"/>
</dbReference>
<reference evidence="11 15" key="8">
    <citation type="journal article" date="2019" name="Microorganisms">
        <title>Characteristics of Carbapenem-Resistant and Colistin-Resistant Escherichia coli Co-Producing NDM-1 and MCR-1 from Pig Farms in China.</title>
        <authorList>
            <person name="Peng Z."/>
            <person name="Li X."/>
            <person name="Hu Z."/>
            <person name="Li Z."/>
            <person name="Lv Y."/>
            <person name="Lei M."/>
            <person name="Wu B."/>
            <person name="Chen H."/>
            <person name="Wang X."/>
        </authorList>
    </citation>
    <scope>NUCLEOTIDE SEQUENCE [LARGE SCALE GENOMIC DNA]</scope>
    <source>
        <strain evidence="11 15">RXD010</strain>
    </source>
</reference>
<keyword evidence="1" id="KW-0614">Plasmid</keyword>
<organism evidence="9">
    <name type="scientific">Escherichia coli</name>
    <dbReference type="NCBI Taxonomy" id="562"/>
    <lineage>
        <taxon>Bacteria</taxon>
        <taxon>Pseudomonadati</taxon>
        <taxon>Pseudomonadota</taxon>
        <taxon>Gammaproteobacteria</taxon>
        <taxon>Enterobacterales</taxon>
        <taxon>Enterobacteriaceae</taxon>
        <taxon>Escherichia</taxon>
    </lineage>
</organism>
<dbReference type="RefSeq" id="WP_001572415.1">
    <property type="nucleotide sequence ID" value="NZ_CP026642.1"/>
</dbReference>
<evidence type="ECO:0000313" key="16">
    <source>
        <dbReference type="Proteomes" id="UP000528504"/>
    </source>
</evidence>
<evidence type="ECO:0000313" key="13">
    <source>
        <dbReference type="Proteomes" id="UP000234238"/>
    </source>
</evidence>
<geneLocation type="plasmid" evidence="3">
    <name>p14EC029b</name>
</geneLocation>
<evidence type="ECO:0000313" key="1">
    <source>
        <dbReference type="EMBL" id="ALF34523.1"/>
    </source>
</evidence>
<dbReference type="EMBL" id="DADUEU010000045">
    <property type="protein sequence ID" value="HBB1575687.1"/>
    <property type="molecule type" value="Genomic_DNA"/>
</dbReference>